<dbReference type="CDD" id="cd03133">
    <property type="entry name" value="GATase1_ES1"/>
    <property type="match status" value="1"/>
</dbReference>
<dbReference type="RefSeq" id="WP_092344366.1">
    <property type="nucleotide sequence ID" value="NZ_FNQN01000001.1"/>
</dbReference>
<evidence type="ECO:0000313" key="3">
    <source>
        <dbReference type="Proteomes" id="UP000199409"/>
    </source>
</evidence>
<dbReference type="PANTHER" id="PTHR10224:SF12">
    <property type="entry name" value="GLYOXALASE ELBB"/>
    <property type="match status" value="1"/>
</dbReference>
<feature type="domain" description="DJ-1/PfpI" evidence="1">
    <location>
        <begin position="14"/>
        <end position="175"/>
    </location>
</feature>
<evidence type="ECO:0000259" key="1">
    <source>
        <dbReference type="Pfam" id="PF01965"/>
    </source>
</evidence>
<dbReference type="Gene3D" id="3.40.50.880">
    <property type="match status" value="1"/>
</dbReference>
<keyword evidence="3" id="KW-1185">Reference proteome</keyword>
<gene>
    <name evidence="2" type="ORF">SAMN05660420_00505</name>
</gene>
<dbReference type="NCBIfam" id="NF008747">
    <property type="entry name" value="PRK11780.1"/>
    <property type="match status" value="1"/>
</dbReference>
<dbReference type="EMBL" id="FNQN01000001">
    <property type="protein sequence ID" value="SDZ82772.1"/>
    <property type="molecule type" value="Genomic_DNA"/>
</dbReference>
<organism evidence="2 3">
    <name type="scientific">Desulfuromusa kysingii</name>
    <dbReference type="NCBI Taxonomy" id="37625"/>
    <lineage>
        <taxon>Bacteria</taxon>
        <taxon>Pseudomonadati</taxon>
        <taxon>Thermodesulfobacteriota</taxon>
        <taxon>Desulfuromonadia</taxon>
        <taxon>Desulfuromonadales</taxon>
        <taxon>Geopsychrobacteraceae</taxon>
        <taxon>Desulfuromusa</taxon>
    </lineage>
</organism>
<sequence>MAKVGVILSGCGVYDGSEIHEAVITLLALNRAGADVICMAPNMEQTIVNHLTGEPVAGVTRNVLEESARIVRGDIRDIATVDTAELDALFLPGGFGAAKNLCNFAEKGSNCEVHPEVARVVKEIVTAKKPLAAVCIAPALVAKVLGDNQLEPQVTIGTDKETAETLTALGATHLSCPVNEFVVDSKNKIITSPAYMLAGNISEAAEGIEKTVAALMQMIGPST</sequence>
<accession>A0A1H3W8U9</accession>
<dbReference type="OrthoDB" id="9792284at2"/>
<protein>
    <submittedName>
        <fullName evidence="2">Enhancing lycopene biosynthesis protein 2</fullName>
    </submittedName>
</protein>
<dbReference type="InterPro" id="IPR026041">
    <property type="entry name" value="ElbB"/>
</dbReference>
<dbReference type="InterPro" id="IPR029062">
    <property type="entry name" value="Class_I_gatase-like"/>
</dbReference>
<dbReference type="AlphaFoldDB" id="A0A1H3W8U9"/>
<dbReference type="Pfam" id="PF01965">
    <property type="entry name" value="DJ-1_PfpI"/>
    <property type="match status" value="1"/>
</dbReference>
<reference evidence="2 3" key="1">
    <citation type="submission" date="2016-10" db="EMBL/GenBank/DDBJ databases">
        <authorList>
            <person name="de Groot N.N."/>
        </authorList>
    </citation>
    <scope>NUCLEOTIDE SEQUENCE [LARGE SCALE GENOMIC DNA]</scope>
    <source>
        <strain evidence="2 3">DSM 7343</strain>
    </source>
</reference>
<dbReference type="SUPFAM" id="SSF52317">
    <property type="entry name" value="Class I glutamine amidotransferase-like"/>
    <property type="match status" value="1"/>
</dbReference>
<evidence type="ECO:0000313" key="2">
    <source>
        <dbReference type="EMBL" id="SDZ82772.1"/>
    </source>
</evidence>
<proteinExistence type="predicted"/>
<dbReference type="InterPro" id="IPR002818">
    <property type="entry name" value="DJ-1/PfpI"/>
</dbReference>
<dbReference type="PIRSF" id="PIRSF006320">
    <property type="entry name" value="Elb2"/>
    <property type="match status" value="1"/>
</dbReference>
<dbReference type="Proteomes" id="UP000199409">
    <property type="component" value="Unassembled WGS sequence"/>
</dbReference>
<dbReference type="PANTHER" id="PTHR10224">
    <property type="entry name" value="ES1 PROTEIN HOMOLOG, MITOCHONDRIAL"/>
    <property type="match status" value="1"/>
</dbReference>
<name>A0A1H3W8U9_9BACT</name>
<dbReference type="STRING" id="37625.SAMN05660420_00505"/>